<evidence type="ECO:0000313" key="2">
    <source>
        <dbReference type="EMBL" id="KAL3498445.1"/>
    </source>
</evidence>
<sequence length="213" mass="24615">MTSIKVLRISNIPLLLVGLSPTETEVSLFRQETCAHGELKQPYHQSLRRSLEDEESVDVVITLKISKEDMLRIHQPFGSTIIAKVIDKTTGFKFFDFNIRELWSLNREMKVINLGKDFYAMKFTNENKEDWRLVAPNVPTGESLIPRKKLSREIIMDKKEMAAQLHLWEHQNMISFSMDLSITTKATTDGYPFDSLPDTEPYRANRSNLLPNL</sequence>
<feature type="region of interest" description="Disordered" evidence="1">
    <location>
        <begin position="192"/>
        <end position="213"/>
    </location>
</feature>
<gene>
    <name evidence="2" type="ORF">ACH5RR_041177</name>
</gene>
<keyword evidence="3" id="KW-1185">Reference proteome</keyword>
<dbReference type="EMBL" id="JBJUIK010000017">
    <property type="protein sequence ID" value="KAL3498445.1"/>
    <property type="molecule type" value="Genomic_DNA"/>
</dbReference>
<name>A0ABD2XY82_9GENT</name>
<proteinExistence type="predicted"/>
<reference evidence="2 3" key="1">
    <citation type="submission" date="2024-11" db="EMBL/GenBank/DDBJ databases">
        <title>A near-complete genome assembly of Cinchona calisaya.</title>
        <authorList>
            <person name="Lian D.C."/>
            <person name="Zhao X.W."/>
            <person name="Wei L."/>
        </authorList>
    </citation>
    <scope>NUCLEOTIDE SEQUENCE [LARGE SCALE GENOMIC DNA]</scope>
    <source>
        <tissue evidence="2">Nenye</tissue>
    </source>
</reference>
<comment type="caution">
    <text evidence="2">The sequence shown here is derived from an EMBL/GenBank/DDBJ whole genome shotgun (WGS) entry which is preliminary data.</text>
</comment>
<accession>A0ABD2XY82</accession>
<dbReference type="Proteomes" id="UP001630127">
    <property type="component" value="Unassembled WGS sequence"/>
</dbReference>
<organism evidence="2 3">
    <name type="scientific">Cinchona calisaya</name>
    <dbReference type="NCBI Taxonomy" id="153742"/>
    <lineage>
        <taxon>Eukaryota</taxon>
        <taxon>Viridiplantae</taxon>
        <taxon>Streptophyta</taxon>
        <taxon>Embryophyta</taxon>
        <taxon>Tracheophyta</taxon>
        <taxon>Spermatophyta</taxon>
        <taxon>Magnoliopsida</taxon>
        <taxon>eudicotyledons</taxon>
        <taxon>Gunneridae</taxon>
        <taxon>Pentapetalae</taxon>
        <taxon>asterids</taxon>
        <taxon>lamiids</taxon>
        <taxon>Gentianales</taxon>
        <taxon>Rubiaceae</taxon>
        <taxon>Cinchonoideae</taxon>
        <taxon>Cinchoneae</taxon>
        <taxon>Cinchona</taxon>
    </lineage>
</organism>
<evidence type="ECO:0000256" key="1">
    <source>
        <dbReference type="SAM" id="MobiDB-lite"/>
    </source>
</evidence>
<dbReference type="AlphaFoldDB" id="A0ABD2XY82"/>
<evidence type="ECO:0000313" key="3">
    <source>
        <dbReference type="Proteomes" id="UP001630127"/>
    </source>
</evidence>
<protein>
    <submittedName>
        <fullName evidence="2">Uncharacterized protein</fullName>
    </submittedName>
</protein>